<organism evidence="1 2">
    <name type="scientific">Psophocarpus tetragonolobus</name>
    <name type="common">Winged bean</name>
    <name type="synonym">Dolichos tetragonolobus</name>
    <dbReference type="NCBI Taxonomy" id="3891"/>
    <lineage>
        <taxon>Eukaryota</taxon>
        <taxon>Viridiplantae</taxon>
        <taxon>Streptophyta</taxon>
        <taxon>Embryophyta</taxon>
        <taxon>Tracheophyta</taxon>
        <taxon>Spermatophyta</taxon>
        <taxon>Magnoliopsida</taxon>
        <taxon>eudicotyledons</taxon>
        <taxon>Gunneridae</taxon>
        <taxon>Pentapetalae</taxon>
        <taxon>rosids</taxon>
        <taxon>fabids</taxon>
        <taxon>Fabales</taxon>
        <taxon>Fabaceae</taxon>
        <taxon>Papilionoideae</taxon>
        <taxon>50 kb inversion clade</taxon>
        <taxon>NPAAA clade</taxon>
        <taxon>indigoferoid/millettioid clade</taxon>
        <taxon>Phaseoleae</taxon>
        <taxon>Psophocarpus</taxon>
    </lineage>
</organism>
<dbReference type="AlphaFoldDB" id="A0AAN9XBH8"/>
<protein>
    <submittedName>
        <fullName evidence="1">Uncharacterized protein</fullName>
    </submittedName>
</protein>
<evidence type="ECO:0000313" key="1">
    <source>
        <dbReference type="EMBL" id="KAK7387673.1"/>
    </source>
</evidence>
<dbReference type="EMBL" id="JAYMYS010000006">
    <property type="protein sequence ID" value="KAK7387673.1"/>
    <property type="molecule type" value="Genomic_DNA"/>
</dbReference>
<keyword evidence="2" id="KW-1185">Reference proteome</keyword>
<reference evidence="1 2" key="1">
    <citation type="submission" date="2024-01" db="EMBL/GenBank/DDBJ databases">
        <title>The genomes of 5 underutilized Papilionoideae crops provide insights into root nodulation and disease resistanc.</title>
        <authorList>
            <person name="Jiang F."/>
        </authorList>
    </citation>
    <scope>NUCLEOTIDE SEQUENCE [LARGE SCALE GENOMIC DNA]</scope>
    <source>
        <strain evidence="1">DUOXIRENSHENG_FW03</strain>
        <tissue evidence="1">Leaves</tissue>
    </source>
</reference>
<proteinExistence type="predicted"/>
<name>A0AAN9XBH8_PSOTE</name>
<gene>
    <name evidence="1" type="ORF">VNO78_22461</name>
</gene>
<accession>A0AAN9XBH8</accession>
<sequence length="67" mass="8041">MMLIEDDNVAQAIMNFVENLNIRKMWRIDRSVWNRNRRGFVFVWCLCPHPISLLPSPLLQLPKRSLF</sequence>
<evidence type="ECO:0000313" key="2">
    <source>
        <dbReference type="Proteomes" id="UP001386955"/>
    </source>
</evidence>
<comment type="caution">
    <text evidence="1">The sequence shown here is derived from an EMBL/GenBank/DDBJ whole genome shotgun (WGS) entry which is preliminary data.</text>
</comment>
<dbReference type="Proteomes" id="UP001386955">
    <property type="component" value="Unassembled WGS sequence"/>
</dbReference>